<dbReference type="Gene3D" id="3.40.50.880">
    <property type="match status" value="1"/>
</dbReference>
<dbReference type="Proteomes" id="UP001595724">
    <property type="component" value="Unassembled WGS sequence"/>
</dbReference>
<dbReference type="InterPro" id="IPR029010">
    <property type="entry name" value="ThuA-like"/>
</dbReference>
<evidence type="ECO:0000259" key="1">
    <source>
        <dbReference type="Pfam" id="PF06283"/>
    </source>
</evidence>
<evidence type="ECO:0000313" key="2">
    <source>
        <dbReference type="EMBL" id="MFC3661346.1"/>
    </source>
</evidence>
<protein>
    <submittedName>
        <fullName evidence="2">ThuA domain-containing protein</fullName>
    </submittedName>
</protein>
<reference evidence="3" key="1">
    <citation type="journal article" date="2019" name="Int. J. Syst. Evol. Microbiol.">
        <title>The Global Catalogue of Microorganisms (GCM) 10K type strain sequencing project: providing services to taxonomists for standard genome sequencing and annotation.</title>
        <authorList>
            <consortium name="The Broad Institute Genomics Platform"/>
            <consortium name="The Broad Institute Genome Sequencing Center for Infectious Disease"/>
            <person name="Wu L."/>
            <person name="Ma J."/>
        </authorList>
    </citation>
    <scope>NUCLEOTIDE SEQUENCE [LARGE SCALE GENOMIC DNA]</scope>
    <source>
        <strain evidence="3">KCTC 42211</strain>
    </source>
</reference>
<name>A0ABV7UWN6_9GAMM</name>
<accession>A0ABV7UWN6</accession>
<proteinExistence type="predicted"/>
<dbReference type="SUPFAM" id="SSF52317">
    <property type="entry name" value="Class I glutamine amidotransferase-like"/>
    <property type="match status" value="1"/>
</dbReference>
<keyword evidence="3" id="KW-1185">Reference proteome</keyword>
<gene>
    <name evidence="2" type="ORF">ACFOM9_14890</name>
</gene>
<evidence type="ECO:0000313" key="3">
    <source>
        <dbReference type="Proteomes" id="UP001595724"/>
    </source>
</evidence>
<dbReference type="PANTHER" id="PTHR40469:SF2">
    <property type="entry name" value="GALACTOSE-BINDING DOMAIN-LIKE SUPERFAMILY PROTEIN"/>
    <property type="match status" value="1"/>
</dbReference>
<dbReference type="RefSeq" id="WP_386712594.1">
    <property type="nucleotide sequence ID" value="NZ_JBHRYF010000014.1"/>
</dbReference>
<comment type="caution">
    <text evidence="2">The sequence shown here is derived from an EMBL/GenBank/DDBJ whole genome shotgun (WGS) entry which is preliminary data.</text>
</comment>
<organism evidence="2 3">
    <name type="scientific">Luteimonas notoginsengisoli</name>
    <dbReference type="NCBI Taxonomy" id="1578200"/>
    <lineage>
        <taxon>Bacteria</taxon>
        <taxon>Pseudomonadati</taxon>
        <taxon>Pseudomonadota</taxon>
        <taxon>Gammaproteobacteria</taxon>
        <taxon>Lysobacterales</taxon>
        <taxon>Lysobacteraceae</taxon>
        <taxon>Luteimonas</taxon>
    </lineage>
</organism>
<dbReference type="Pfam" id="PF06283">
    <property type="entry name" value="ThuA"/>
    <property type="match status" value="1"/>
</dbReference>
<sequence length="105" mass="11953">MPTTAWESKSVVPAFPGIEWRVTDELYNYRRNPRTRVRVVATLDEGAYDGGTMGADHPVAWCHAPGEGRAWYTGLGHREQLYADETFRRHLLRGLRYAVGESDKC</sequence>
<feature type="domain" description="ThuA-like" evidence="1">
    <location>
        <begin position="13"/>
        <end position="98"/>
    </location>
</feature>
<dbReference type="EMBL" id="JBHRYF010000014">
    <property type="protein sequence ID" value="MFC3661346.1"/>
    <property type="molecule type" value="Genomic_DNA"/>
</dbReference>
<dbReference type="InterPro" id="IPR029062">
    <property type="entry name" value="Class_I_gatase-like"/>
</dbReference>
<dbReference type="PANTHER" id="PTHR40469">
    <property type="entry name" value="SECRETED GLYCOSYL HYDROLASE"/>
    <property type="match status" value="1"/>
</dbReference>